<evidence type="ECO:0000313" key="3">
    <source>
        <dbReference type="Proteomes" id="UP001307849"/>
    </source>
</evidence>
<name>A0AAN8NFA5_9PEZI</name>
<feature type="compositionally biased region" description="Polar residues" evidence="1">
    <location>
        <begin position="261"/>
        <end position="271"/>
    </location>
</feature>
<proteinExistence type="predicted"/>
<keyword evidence="3" id="KW-1185">Reference proteome</keyword>
<reference evidence="2 3" key="1">
    <citation type="submission" date="2019-10" db="EMBL/GenBank/DDBJ databases">
        <authorList>
            <person name="Palmer J.M."/>
        </authorList>
    </citation>
    <scope>NUCLEOTIDE SEQUENCE [LARGE SCALE GENOMIC DNA]</scope>
    <source>
        <strain evidence="2 3">TWF506</strain>
    </source>
</reference>
<sequence>MRIGCVSWATVLQHWPGPAPNRAGPGISDLDFRVISRYRTFLIPAPGALARENLGRKIQQQQTRCRACHCDPQTGGILRVPQPQNAFQCASDVAARACEILFRCFCTVRLGQPDPDPGVPMQDYIDALNDIPDSVFNHPINEGWEWIHPLPLQLAHPRPRPPPVGPPAWAQDAPEAIAIAPQDRLDARLEQLYGEDHDTGNLEAFWGSVLEAENLEGLRDRIDSLTRHNNGRGNGGGSRDGILKRDIDDDGGYTDEHENKNGISQLMQEGE</sequence>
<feature type="region of interest" description="Disordered" evidence="1">
    <location>
        <begin position="226"/>
        <end position="271"/>
    </location>
</feature>
<dbReference type="AlphaFoldDB" id="A0AAN8NFA5"/>
<evidence type="ECO:0000256" key="1">
    <source>
        <dbReference type="SAM" id="MobiDB-lite"/>
    </source>
</evidence>
<evidence type="ECO:0000313" key="2">
    <source>
        <dbReference type="EMBL" id="KAK6504406.1"/>
    </source>
</evidence>
<accession>A0AAN8NFA5</accession>
<dbReference type="Proteomes" id="UP001307849">
    <property type="component" value="Unassembled WGS sequence"/>
</dbReference>
<dbReference type="EMBL" id="JAVHJM010000010">
    <property type="protein sequence ID" value="KAK6504406.1"/>
    <property type="molecule type" value="Genomic_DNA"/>
</dbReference>
<protein>
    <submittedName>
        <fullName evidence="2">Uncharacterized protein</fullName>
    </submittedName>
</protein>
<gene>
    <name evidence="2" type="ORF">TWF506_002605</name>
</gene>
<organism evidence="2 3">
    <name type="scientific">Arthrobotrys conoides</name>
    <dbReference type="NCBI Taxonomy" id="74498"/>
    <lineage>
        <taxon>Eukaryota</taxon>
        <taxon>Fungi</taxon>
        <taxon>Dikarya</taxon>
        <taxon>Ascomycota</taxon>
        <taxon>Pezizomycotina</taxon>
        <taxon>Orbiliomycetes</taxon>
        <taxon>Orbiliales</taxon>
        <taxon>Orbiliaceae</taxon>
        <taxon>Arthrobotrys</taxon>
    </lineage>
</organism>
<comment type="caution">
    <text evidence="2">The sequence shown here is derived from an EMBL/GenBank/DDBJ whole genome shotgun (WGS) entry which is preliminary data.</text>
</comment>